<feature type="transmembrane region" description="Helical" evidence="3">
    <location>
        <begin position="482"/>
        <end position="504"/>
    </location>
</feature>
<keyword evidence="3" id="KW-1133">Transmembrane helix</keyword>
<gene>
    <name evidence="4" type="ORF">MNEG_3944</name>
</gene>
<keyword evidence="5" id="KW-1185">Reference proteome</keyword>
<feature type="compositionally biased region" description="Low complexity" evidence="2">
    <location>
        <begin position="979"/>
        <end position="991"/>
    </location>
</feature>
<dbReference type="OrthoDB" id="536576at2759"/>
<dbReference type="KEGG" id="mng:MNEG_3944"/>
<dbReference type="Gene3D" id="3.80.10.10">
    <property type="entry name" value="Ribonuclease Inhibitor"/>
    <property type="match status" value="1"/>
</dbReference>
<dbReference type="SUPFAM" id="SSF52047">
    <property type="entry name" value="RNI-like"/>
    <property type="match status" value="1"/>
</dbReference>
<evidence type="ECO:0000313" key="5">
    <source>
        <dbReference type="Proteomes" id="UP000054498"/>
    </source>
</evidence>
<evidence type="ECO:0000256" key="3">
    <source>
        <dbReference type="SAM" id="Phobius"/>
    </source>
</evidence>
<protein>
    <submittedName>
        <fullName evidence="4">Uncharacterized protein</fullName>
    </submittedName>
</protein>
<evidence type="ECO:0000256" key="2">
    <source>
        <dbReference type="SAM" id="MobiDB-lite"/>
    </source>
</evidence>
<dbReference type="STRING" id="145388.A0A0D2LB89"/>
<evidence type="ECO:0000256" key="1">
    <source>
        <dbReference type="ARBA" id="ARBA00004430"/>
    </source>
</evidence>
<dbReference type="RefSeq" id="XP_013903033.1">
    <property type="nucleotide sequence ID" value="XM_014047579.1"/>
</dbReference>
<feature type="compositionally biased region" description="Polar residues" evidence="2">
    <location>
        <begin position="921"/>
        <end position="931"/>
    </location>
</feature>
<accession>A0A0D2LB89</accession>
<proteinExistence type="predicted"/>
<feature type="transmembrane region" description="Helical" evidence="3">
    <location>
        <begin position="510"/>
        <end position="531"/>
    </location>
</feature>
<dbReference type="PANTHER" id="PTHR36970:SF1">
    <property type="entry name" value="BESTROPHIN HOMOLOG"/>
    <property type="match status" value="1"/>
</dbReference>
<sequence length="1028" mass="109447">MLEALPRLPRLAVLRVPLVEDITAAPLGACPALRELEVVVHGGHGTLGDALLRVGVAPGVRRLRGVGDGGEDWCGLMEMMGDDWEAIAHAFPGLESLDLPEWSLSLKNDCAAALPALRSLRIACSQDPPGMPAVAWLKRVAPALEVLHLTHEEYSVGDGAGCWQDHPSLRELELVNVLYYFSSTTRYDASDLRGNADCCGPSFDEDAACGAAVQSPPAHGCAPPRRGAVTYLGPPGVRLPALRSLCVSLTCDSTPHRADLAAGPAALRGWAAAWTHLRALHLGGGAWFDVGGALPVLAERLGPHLAHLSLDPCAFIAGASDFELLPDCLRTCMPRFVALEELDLKLCESAGVIMYNKNDASSREAPLALTPALLTGLAAPLAGALRPPRLRNARLRLPSFEAVDGGGSRRGRPAGPWAEALVRQLTRPGLCIELYACSEKWLMEEPAARAAAMPRLQMKAFFLPKLWFRGDMGLRARRYTRAVLYTFNLHTLALLALACLSVHVCNRLHFTFNMDFSLCALGSTFPLVFAIQSAFGRRERALSTIAQFKASAVGLYYMHRDWTQDCDYPASMGNNFTPAARACRLLLADLCRAVREFLTAHSHYESSAEARFDAARRQEGEFGYDGSIGAASEVSFAEIVAEQRRKDPGAEALRRCYAAFSRMSVLNEKLTVRSGYTRGGEGGLSRTNQYLRYMIAGVEELRMLREYRTPIMMRYANGVLVHVFSLCLGPFFAHYCSTQPSPLAPCAAGYMVAGVYVVIVMLLYNIAVDLEQPFDAIGLDDVWWTMEEEVVEHTVDAAFLPGTAALMGTRLPSMDDVAGAMHPPGSPGGGGGGGYVASRLWAEAHAAGHGGGAGSPAMAASRVGSVDKLSCLGDKVPAWPLSGAVASSPQIRAHRPPVQQQQQHTPFSGADGGAAPAVSSPRFSVHQQQRSLGGDARGIELSFSGPGGFQHVVVGPAGSMRVRGASLGTEEEVAKEDAAAAQAEADAQAAAEAEDAGRPLMGGSGGSGRPGSSAGVKARSSLRTSKSD</sequence>
<keyword evidence="3" id="KW-0472">Membrane</keyword>
<feature type="region of interest" description="Disordered" evidence="2">
    <location>
        <begin position="966"/>
        <end position="1028"/>
    </location>
</feature>
<dbReference type="EMBL" id="KK100741">
    <property type="protein sequence ID" value="KIZ04014.1"/>
    <property type="molecule type" value="Genomic_DNA"/>
</dbReference>
<dbReference type="InterPro" id="IPR032675">
    <property type="entry name" value="LRR_dom_sf"/>
</dbReference>
<dbReference type="GO" id="GO:0005930">
    <property type="term" value="C:axoneme"/>
    <property type="evidence" value="ECO:0007669"/>
    <property type="project" value="UniProtKB-SubCell"/>
</dbReference>
<name>A0A0D2LB89_9CHLO</name>
<keyword evidence="3" id="KW-0812">Transmembrane</keyword>
<evidence type="ECO:0000313" key="4">
    <source>
        <dbReference type="EMBL" id="KIZ04014.1"/>
    </source>
</evidence>
<comment type="subcellular location">
    <subcellularLocation>
        <location evidence="1">Cytoplasm</location>
        <location evidence="1">Cytoskeleton</location>
        <location evidence="1">Cilium axoneme</location>
    </subcellularLocation>
</comment>
<dbReference type="Proteomes" id="UP000054498">
    <property type="component" value="Unassembled WGS sequence"/>
</dbReference>
<feature type="region of interest" description="Disordered" evidence="2">
    <location>
        <begin position="888"/>
        <end position="932"/>
    </location>
</feature>
<dbReference type="AlphaFoldDB" id="A0A0D2LB89"/>
<feature type="compositionally biased region" description="Gly residues" evidence="2">
    <location>
        <begin position="1000"/>
        <end position="1009"/>
    </location>
</feature>
<organism evidence="4 5">
    <name type="scientific">Monoraphidium neglectum</name>
    <dbReference type="NCBI Taxonomy" id="145388"/>
    <lineage>
        <taxon>Eukaryota</taxon>
        <taxon>Viridiplantae</taxon>
        <taxon>Chlorophyta</taxon>
        <taxon>core chlorophytes</taxon>
        <taxon>Chlorophyceae</taxon>
        <taxon>CS clade</taxon>
        <taxon>Sphaeropleales</taxon>
        <taxon>Selenastraceae</taxon>
        <taxon>Monoraphidium</taxon>
    </lineage>
</organism>
<feature type="transmembrane region" description="Helical" evidence="3">
    <location>
        <begin position="715"/>
        <end position="735"/>
    </location>
</feature>
<dbReference type="GeneID" id="25736822"/>
<feature type="transmembrane region" description="Helical" evidence="3">
    <location>
        <begin position="747"/>
        <end position="767"/>
    </location>
</feature>
<reference evidence="4 5" key="1">
    <citation type="journal article" date="2013" name="BMC Genomics">
        <title>Reconstruction of the lipid metabolism for the microalga Monoraphidium neglectum from its genome sequence reveals characteristics suitable for biofuel production.</title>
        <authorList>
            <person name="Bogen C."/>
            <person name="Al-Dilaimi A."/>
            <person name="Albersmeier A."/>
            <person name="Wichmann J."/>
            <person name="Grundmann M."/>
            <person name="Rupp O."/>
            <person name="Lauersen K.J."/>
            <person name="Blifernez-Klassen O."/>
            <person name="Kalinowski J."/>
            <person name="Goesmann A."/>
            <person name="Mussgnug J.H."/>
            <person name="Kruse O."/>
        </authorList>
    </citation>
    <scope>NUCLEOTIDE SEQUENCE [LARGE SCALE GENOMIC DNA]</scope>
    <source>
        <strain evidence="4 5">SAG 48.87</strain>
    </source>
</reference>
<dbReference type="PANTHER" id="PTHR36970">
    <property type="entry name" value="UNNAMED PRODUCT"/>
    <property type="match status" value="1"/>
</dbReference>